<keyword evidence="4" id="KW-1185">Reference proteome</keyword>
<sequence>MSKTLNSSLHDFKHRSPIQIRFNDIDQLSHVTNSVYQQYFDLGRLNYFTDVFEEQMDWESKGLILASITINYLKPIKMWDKIEVLSRIVEIGNKSLRMEQKIMNHSMNSIAAESQCVMVCYSNSLGETIKIPENWQKRIIAFENSVKLRVKI</sequence>
<dbReference type="InterPro" id="IPR029069">
    <property type="entry name" value="HotDog_dom_sf"/>
</dbReference>
<dbReference type="KEGG" id="ttz:FHG85_01795"/>
<evidence type="ECO:0000256" key="1">
    <source>
        <dbReference type="ARBA" id="ARBA00005953"/>
    </source>
</evidence>
<dbReference type="EMBL" id="CP041345">
    <property type="protein sequence ID" value="QKG79047.1"/>
    <property type="molecule type" value="Genomic_DNA"/>
</dbReference>
<dbReference type="PANTHER" id="PTHR31793">
    <property type="entry name" value="4-HYDROXYBENZOYL-COA THIOESTERASE FAMILY MEMBER"/>
    <property type="match status" value="1"/>
</dbReference>
<dbReference type="Pfam" id="PF13279">
    <property type="entry name" value="4HBT_2"/>
    <property type="match status" value="1"/>
</dbReference>
<accession>A0A7D3XDF2</accession>
<dbReference type="InterPro" id="IPR050563">
    <property type="entry name" value="4-hydroxybenzoyl-CoA_TE"/>
</dbReference>
<dbReference type="PANTHER" id="PTHR31793:SF27">
    <property type="entry name" value="NOVEL THIOESTERASE SUPERFAMILY DOMAIN AND SAPOSIN A-TYPE DOMAIN CONTAINING PROTEIN (0610012H03RIK)"/>
    <property type="match status" value="1"/>
</dbReference>
<keyword evidence="2" id="KW-0378">Hydrolase</keyword>
<dbReference type="SUPFAM" id="SSF54637">
    <property type="entry name" value="Thioesterase/thiol ester dehydrase-isomerase"/>
    <property type="match status" value="1"/>
</dbReference>
<evidence type="ECO:0000313" key="4">
    <source>
        <dbReference type="Proteomes" id="UP000500961"/>
    </source>
</evidence>
<dbReference type="RefSeq" id="WP_173072565.1">
    <property type="nucleotide sequence ID" value="NZ_CP041345.1"/>
</dbReference>
<evidence type="ECO:0000256" key="2">
    <source>
        <dbReference type="ARBA" id="ARBA00022801"/>
    </source>
</evidence>
<name>A0A7D3XDF2_9BACT</name>
<dbReference type="CDD" id="cd00586">
    <property type="entry name" value="4HBT"/>
    <property type="match status" value="1"/>
</dbReference>
<reference evidence="3 4" key="1">
    <citation type="submission" date="2019-07" db="EMBL/GenBank/DDBJ databases">
        <title>Thalassofilum flectens gen. nov., sp. nov., a novel moderate thermophilic anaerobe from a shallow sea hot spring in Kunashir Island (Russia), representing a new family in the order Bacteroidales, and proposal of Thalassofilacea fam. nov.</title>
        <authorList>
            <person name="Kochetkova T.V."/>
            <person name="Podosokorskaya O.A."/>
            <person name="Novikov A."/>
            <person name="Elcheninov A.G."/>
            <person name="Toshchakov S.V."/>
            <person name="Kublanov I.V."/>
        </authorList>
    </citation>
    <scope>NUCLEOTIDE SEQUENCE [LARGE SCALE GENOMIC DNA]</scope>
    <source>
        <strain evidence="3 4">38-H</strain>
    </source>
</reference>
<comment type="similarity">
    <text evidence="1">Belongs to the 4-hydroxybenzoyl-CoA thioesterase family.</text>
</comment>
<gene>
    <name evidence="3" type="ORF">FHG85_01795</name>
</gene>
<protein>
    <submittedName>
        <fullName evidence="3">Acyl-CoA thioesterase</fullName>
    </submittedName>
</protein>
<organism evidence="3 4">
    <name type="scientific">Tenuifilum thalassicum</name>
    <dbReference type="NCBI Taxonomy" id="2590900"/>
    <lineage>
        <taxon>Bacteria</taxon>
        <taxon>Pseudomonadati</taxon>
        <taxon>Bacteroidota</taxon>
        <taxon>Bacteroidia</taxon>
        <taxon>Bacteroidales</taxon>
        <taxon>Tenuifilaceae</taxon>
        <taxon>Tenuifilum</taxon>
    </lineage>
</organism>
<evidence type="ECO:0000313" key="3">
    <source>
        <dbReference type="EMBL" id="QKG79047.1"/>
    </source>
</evidence>
<proteinExistence type="inferred from homology"/>
<dbReference type="GO" id="GO:0047617">
    <property type="term" value="F:fatty acyl-CoA hydrolase activity"/>
    <property type="evidence" value="ECO:0007669"/>
    <property type="project" value="TreeGrafter"/>
</dbReference>
<dbReference type="AlphaFoldDB" id="A0A7D3XDF2"/>
<dbReference type="Proteomes" id="UP000500961">
    <property type="component" value="Chromosome"/>
</dbReference>
<dbReference type="Gene3D" id="3.10.129.10">
    <property type="entry name" value="Hotdog Thioesterase"/>
    <property type="match status" value="1"/>
</dbReference>